<keyword evidence="5 7" id="KW-0472">Membrane</keyword>
<dbReference type="eggNOG" id="COG0843">
    <property type="taxonomic scope" value="Bacteria"/>
</dbReference>
<keyword evidence="2 6" id="KW-0679">Respiratory chain</keyword>
<comment type="caution">
    <text evidence="9">The sequence shown here is derived from an EMBL/GenBank/DDBJ whole genome shotgun (WGS) entry which is preliminary data.</text>
</comment>
<dbReference type="GO" id="GO:0020037">
    <property type="term" value="F:heme binding"/>
    <property type="evidence" value="ECO:0007669"/>
    <property type="project" value="InterPro"/>
</dbReference>
<proteinExistence type="inferred from homology"/>
<feature type="transmembrane region" description="Helical" evidence="7">
    <location>
        <begin position="223"/>
        <end position="251"/>
    </location>
</feature>
<keyword evidence="3 6" id="KW-0812">Transmembrane</keyword>
<dbReference type="STRING" id="1317122.ATO12_11425"/>
<feature type="transmembrane region" description="Helical" evidence="7">
    <location>
        <begin position="185"/>
        <end position="211"/>
    </location>
</feature>
<dbReference type="Gene3D" id="1.20.210.10">
    <property type="entry name" value="Cytochrome c oxidase-like, subunit I domain"/>
    <property type="match status" value="1"/>
</dbReference>
<dbReference type="OrthoDB" id="9759913at2"/>
<feature type="transmembrane region" description="Helical" evidence="7">
    <location>
        <begin position="420"/>
        <end position="446"/>
    </location>
</feature>
<dbReference type="PANTHER" id="PTHR10422">
    <property type="entry name" value="CYTOCHROME C OXIDASE SUBUNIT 1"/>
    <property type="match status" value="1"/>
</dbReference>
<feature type="transmembrane region" description="Helical" evidence="7">
    <location>
        <begin position="386"/>
        <end position="408"/>
    </location>
</feature>
<keyword evidence="6" id="KW-0349">Heme</keyword>
<dbReference type="PROSITE" id="PS50855">
    <property type="entry name" value="COX1"/>
    <property type="match status" value="1"/>
</dbReference>
<dbReference type="RefSeq" id="WP_034240743.1">
    <property type="nucleotide sequence ID" value="NZ_AQRA01000003.1"/>
</dbReference>
<dbReference type="EMBL" id="AQRA01000003">
    <property type="protein sequence ID" value="EZH74373.1"/>
    <property type="molecule type" value="Genomic_DNA"/>
</dbReference>
<dbReference type="PANTHER" id="PTHR10422:SF18">
    <property type="entry name" value="CYTOCHROME C OXIDASE SUBUNIT 1"/>
    <property type="match status" value="1"/>
</dbReference>
<dbReference type="InterPro" id="IPR036927">
    <property type="entry name" value="Cyt_c_oxase-like_su1_sf"/>
</dbReference>
<dbReference type="PRINTS" id="PR01165">
    <property type="entry name" value="CYCOXIDASEI"/>
</dbReference>
<feature type="transmembrane region" description="Helical" evidence="7">
    <location>
        <begin position="131"/>
        <end position="154"/>
    </location>
</feature>
<feature type="transmembrane region" description="Helical" evidence="7">
    <location>
        <begin position="317"/>
        <end position="337"/>
    </location>
</feature>
<accession>A0A023BXJ8</accession>
<dbReference type="Pfam" id="PF00115">
    <property type="entry name" value="COX1"/>
    <property type="match status" value="1"/>
</dbReference>
<keyword evidence="6" id="KW-0249">Electron transport</keyword>
<dbReference type="GO" id="GO:0015990">
    <property type="term" value="P:electron transport coupled proton transport"/>
    <property type="evidence" value="ECO:0007669"/>
    <property type="project" value="TreeGrafter"/>
</dbReference>
<dbReference type="PROSITE" id="PS00077">
    <property type="entry name" value="COX1_CUB"/>
    <property type="match status" value="1"/>
</dbReference>
<feature type="transmembrane region" description="Helical" evidence="7">
    <location>
        <begin position="458"/>
        <end position="485"/>
    </location>
</feature>
<dbReference type="InterPro" id="IPR023615">
    <property type="entry name" value="Cyt_c_Oxase_su1_BS"/>
</dbReference>
<feature type="transmembrane region" description="Helical" evidence="7">
    <location>
        <begin position="284"/>
        <end position="305"/>
    </location>
</feature>
<evidence type="ECO:0000256" key="1">
    <source>
        <dbReference type="ARBA" id="ARBA00004141"/>
    </source>
</evidence>
<reference evidence="9 10" key="1">
    <citation type="submission" date="2014-04" db="EMBL/GenBank/DDBJ databases">
        <title>Aquimarina sp. 22II-S11-z7 Genome Sequencing.</title>
        <authorList>
            <person name="Lai Q."/>
        </authorList>
    </citation>
    <scope>NUCLEOTIDE SEQUENCE [LARGE SCALE GENOMIC DNA]</scope>
    <source>
        <strain evidence="9 10">22II-S11-z7</strain>
    </source>
</reference>
<dbReference type="GO" id="GO:0009060">
    <property type="term" value="P:aerobic respiration"/>
    <property type="evidence" value="ECO:0007669"/>
    <property type="project" value="InterPro"/>
</dbReference>
<organism evidence="9 10">
    <name type="scientific">Aquimarina atlantica</name>
    <dbReference type="NCBI Taxonomy" id="1317122"/>
    <lineage>
        <taxon>Bacteria</taxon>
        <taxon>Pseudomonadati</taxon>
        <taxon>Bacteroidota</taxon>
        <taxon>Flavobacteriia</taxon>
        <taxon>Flavobacteriales</taxon>
        <taxon>Flavobacteriaceae</taxon>
        <taxon>Aquimarina</taxon>
    </lineage>
</organism>
<keyword evidence="4 7" id="KW-1133">Transmembrane helix</keyword>
<evidence type="ECO:0000313" key="9">
    <source>
        <dbReference type="EMBL" id="EZH74373.1"/>
    </source>
</evidence>
<dbReference type="GO" id="GO:0016020">
    <property type="term" value="C:membrane"/>
    <property type="evidence" value="ECO:0007669"/>
    <property type="project" value="UniProtKB-SubCell"/>
</dbReference>
<keyword evidence="6" id="KW-0479">Metal-binding</keyword>
<feature type="transmembrane region" description="Helical" evidence="7">
    <location>
        <begin position="349"/>
        <end position="374"/>
    </location>
</feature>
<dbReference type="GO" id="GO:0022904">
    <property type="term" value="P:respiratory electron transport chain"/>
    <property type="evidence" value="ECO:0007669"/>
    <property type="project" value="TreeGrafter"/>
</dbReference>
<feature type="transmembrane region" description="Helical" evidence="7">
    <location>
        <begin position="40"/>
        <end position="58"/>
    </location>
</feature>
<feature type="transmembrane region" description="Helical" evidence="7">
    <location>
        <begin position="505"/>
        <end position="527"/>
    </location>
</feature>
<evidence type="ECO:0000313" key="10">
    <source>
        <dbReference type="Proteomes" id="UP000023541"/>
    </source>
</evidence>
<evidence type="ECO:0000259" key="8">
    <source>
        <dbReference type="PROSITE" id="PS50855"/>
    </source>
</evidence>
<feature type="domain" description="Cytochrome oxidase subunit I profile" evidence="8">
    <location>
        <begin position="23"/>
        <end position="550"/>
    </location>
</feature>
<comment type="similarity">
    <text evidence="6">Belongs to the heme-copper respiratory oxidase family.</text>
</comment>
<dbReference type="GO" id="GO:0004129">
    <property type="term" value="F:cytochrome-c oxidase activity"/>
    <property type="evidence" value="ECO:0007669"/>
    <property type="project" value="InterPro"/>
</dbReference>
<evidence type="ECO:0000256" key="6">
    <source>
        <dbReference type="RuleBase" id="RU000370"/>
    </source>
</evidence>
<dbReference type="SUPFAM" id="SSF81442">
    <property type="entry name" value="Cytochrome c oxidase subunit I-like"/>
    <property type="match status" value="1"/>
</dbReference>
<comment type="subcellular location">
    <subcellularLocation>
        <location evidence="1">Membrane</location>
        <topology evidence="1">Multi-pass membrane protein</topology>
    </subcellularLocation>
</comment>
<evidence type="ECO:0000256" key="5">
    <source>
        <dbReference type="ARBA" id="ARBA00023136"/>
    </source>
</evidence>
<dbReference type="InterPro" id="IPR023616">
    <property type="entry name" value="Cyt_c_oxase-like_su1_dom"/>
</dbReference>
<dbReference type="InterPro" id="IPR000883">
    <property type="entry name" value="Cyt_C_Oxase_1"/>
</dbReference>
<gene>
    <name evidence="9" type="ORF">ATO12_11425</name>
</gene>
<dbReference type="Proteomes" id="UP000023541">
    <property type="component" value="Unassembled WGS sequence"/>
</dbReference>
<keyword evidence="6" id="KW-0408">Iron</keyword>
<evidence type="ECO:0000256" key="4">
    <source>
        <dbReference type="ARBA" id="ARBA00022989"/>
    </source>
</evidence>
<keyword evidence="10" id="KW-1185">Reference proteome</keyword>
<keyword evidence="6" id="KW-0813">Transport</keyword>
<dbReference type="AlphaFoldDB" id="A0A023BXJ8"/>
<feature type="transmembrane region" description="Helical" evidence="7">
    <location>
        <begin position="89"/>
        <end position="119"/>
    </location>
</feature>
<name>A0A023BXJ8_9FLAO</name>
<evidence type="ECO:0000256" key="7">
    <source>
        <dbReference type="SAM" id="Phobius"/>
    </source>
</evidence>
<evidence type="ECO:0000256" key="2">
    <source>
        <dbReference type="ARBA" id="ARBA00022660"/>
    </source>
</evidence>
<sequence>MSVTQGDNHDHDHDDHGHHKETFITKYIFSQDHKMISKQYLITGLIMGIIGIAMSLLFRMQLAWPDHQFTIYEILLGKFGEDGVMDPGIYLALVTIHGTIMVFFVLTAGLSGTFSNLLIPLQIGARDMASGFLNMISYWLFFLSSIIMVLSLFAEAGPASAGWTIYPPLSALPQAIGGSGTGMTLWLVSMAIFIASSLLGSLNYVVTVINLRTKGMSMTRLPLTIWAFFVTAIIGIVSFPVLLSAALLLIMDRSFGTSFYLSDIYIQGEVLHNQGGSPVLFEHLFWFLGHPEVYIVLLPALGITSEIIATNARKPIFGYRAMVASILAIAFLSTIVWGHHMFVSGMNPFLGSVFTFTTLLIAIPSAVKAFNYITTLWKGNLQFNPAMLFSIGLVSTFITGGLTGIILGDSTLDINVHDTYFVVAHFHLVMGISALYGLFAGVYHWFPKMYGKMMNKNLGYVHFWVTAIGAYGVFFPMHFVGMAGLPRRYYTNSNFPYFDDLTDTNVLITVFAFIAAAGQLVFLYNFISSIFYGKKAVENPWKSNTLEWTTPVEHLHGNWPGEIPHVYRWPYDYSKTNENGEYVIAGQDFVSQIIPLQEGEEEMHH</sequence>
<protein>
    <submittedName>
        <fullName evidence="9">Cytochrome C oxidase</fullName>
    </submittedName>
</protein>
<evidence type="ECO:0000256" key="3">
    <source>
        <dbReference type="ARBA" id="ARBA00022692"/>
    </source>
</evidence>